<evidence type="ECO:0000313" key="2">
    <source>
        <dbReference type="Proteomes" id="UP000034150"/>
    </source>
</evidence>
<accession>A0A0M2JZP9</accession>
<comment type="caution">
    <text evidence="1">The sequence shown here is derived from an EMBL/GenBank/DDBJ whole genome shotgun (WGS) entry which is preliminary data.</text>
</comment>
<proteinExistence type="predicted"/>
<sequence length="107" mass="11682">MTTSTASTTAKLFIFNHPAAELLEEMPVDYYRECQITGAGSVEVQLDAYSTEIFAGTRYLPADVEVVAVVSGSGVLQVLCTQAGGEPVVMREFSDWTSFTVRRRPRG</sequence>
<keyword evidence="2" id="KW-1185">Reference proteome</keyword>
<name>A0A0M2JZP9_9MYCO</name>
<dbReference type="AlphaFoldDB" id="A0A0M2JZP9"/>
<reference evidence="1 2" key="1">
    <citation type="journal article" date="2015" name="Genome Announc.">
        <title>Draft Genome Sequence of Mycobacterium obuense Strain UC1, Isolated from Patient Sputum.</title>
        <authorList>
            <person name="Greninger A.L."/>
            <person name="Cunningham G."/>
            <person name="Hsu E.D."/>
            <person name="Yu J.M."/>
            <person name="Chiu C.Y."/>
            <person name="Miller S."/>
        </authorList>
    </citation>
    <scope>NUCLEOTIDE SEQUENCE [LARGE SCALE GENOMIC DNA]</scope>
    <source>
        <strain evidence="1 2">UC1</strain>
    </source>
</reference>
<evidence type="ECO:0000313" key="1">
    <source>
        <dbReference type="EMBL" id="KKF00340.1"/>
    </source>
</evidence>
<organism evidence="1 2">
    <name type="scientific">Mycolicibacterium obuense</name>
    <dbReference type="NCBI Taxonomy" id="1807"/>
    <lineage>
        <taxon>Bacteria</taxon>
        <taxon>Bacillati</taxon>
        <taxon>Actinomycetota</taxon>
        <taxon>Actinomycetes</taxon>
        <taxon>Mycobacteriales</taxon>
        <taxon>Mycobacteriaceae</taxon>
        <taxon>Mycolicibacterium</taxon>
    </lineage>
</organism>
<gene>
    <name evidence="1" type="ORF">WN67_19425</name>
</gene>
<dbReference type="Proteomes" id="UP000034150">
    <property type="component" value="Unassembled WGS sequence"/>
</dbReference>
<dbReference type="PATRIC" id="fig|1807.13.peg.4761"/>
<dbReference type="EMBL" id="LAUZ02000072">
    <property type="protein sequence ID" value="KKF00340.1"/>
    <property type="molecule type" value="Genomic_DNA"/>
</dbReference>
<dbReference type="OrthoDB" id="4748178at2"/>
<protein>
    <submittedName>
        <fullName evidence="1">Uncharacterized protein</fullName>
    </submittedName>
</protein>
<dbReference type="RefSeq" id="WP_046364671.1">
    <property type="nucleotide sequence ID" value="NZ_LAUZ02000072.1"/>
</dbReference>